<dbReference type="Proteomes" id="UP001231109">
    <property type="component" value="Unassembled WGS sequence"/>
</dbReference>
<name>A0ABT9HYB0_9GAMM</name>
<comment type="caution">
    <text evidence="2">The sequence shown here is derived from an EMBL/GenBank/DDBJ whole genome shotgun (WGS) entry which is preliminary data.</text>
</comment>
<sequence>MPRSLLLLLLLLLFQTAVCSAQTAASLATQPDLGTIHVATEQWQGFTHEDHSGAYFDLIRLIYQPYPFQLKVTLSNYNRALTLVRQHKADITLAVSGHNSGRFLLSARPIDQDKIVAIYHPNFLQFTTVADLKPLRLAWNLAYDFGTILNLPRVGYEVLSVQQGVELVKKQRIDVYLAEQSQLDHYFKSKKKQLNPLQLKAIAADDIYIAFADTSAGQQLKRIWDQRFNALLASGELQQFYQQYSDFYLVTE</sequence>
<accession>A0ABT9HYB0</accession>
<gene>
    <name evidence="2" type="ORF">ORJ04_09200</name>
</gene>
<protein>
    <submittedName>
        <fullName evidence="2">Transporter substrate-binding domain-containing protein</fullName>
    </submittedName>
</protein>
<reference evidence="2 3" key="1">
    <citation type="submission" date="2022-11" db="EMBL/GenBank/DDBJ databases">
        <title>Viruses from the air-sea interface of a natural surface slick.</title>
        <authorList>
            <person name="Rahlff J."/>
            <person name="Holmfeldt K."/>
        </authorList>
    </citation>
    <scope>NUCLEOTIDE SEQUENCE [LARGE SCALE GENOMIC DNA]</scope>
    <source>
        <strain evidence="2 3">SMS4</strain>
    </source>
</reference>
<organism evidence="2 3">
    <name type="scientific">Rheinheimera baltica</name>
    <dbReference type="NCBI Taxonomy" id="67576"/>
    <lineage>
        <taxon>Bacteria</taxon>
        <taxon>Pseudomonadati</taxon>
        <taxon>Pseudomonadota</taxon>
        <taxon>Gammaproteobacteria</taxon>
        <taxon>Chromatiales</taxon>
        <taxon>Chromatiaceae</taxon>
        <taxon>Rheinheimera</taxon>
    </lineage>
</organism>
<keyword evidence="1" id="KW-0732">Signal</keyword>
<dbReference type="RefSeq" id="WP_084153567.1">
    <property type="nucleotide sequence ID" value="NZ_JAPJDY010000004.1"/>
</dbReference>
<feature type="chain" id="PRO_5047453611" evidence="1">
    <location>
        <begin position="22"/>
        <end position="252"/>
    </location>
</feature>
<dbReference type="SUPFAM" id="SSF53850">
    <property type="entry name" value="Periplasmic binding protein-like II"/>
    <property type="match status" value="1"/>
</dbReference>
<evidence type="ECO:0000313" key="2">
    <source>
        <dbReference type="EMBL" id="MDP5136123.1"/>
    </source>
</evidence>
<feature type="signal peptide" evidence="1">
    <location>
        <begin position="1"/>
        <end position="21"/>
    </location>
</feature>
<evidence type="ECO:0000313" key="3">
    <source>
        <dbReference type="Proteomes" id="UP001231109"/>
    </source>
</evidence>
<proteinExistence type="predicted"/>
<evidence type="ECO:0000256" key="1">
    <source>
        <dbReference type="SAM" id="SignalP"/>
    </source>
</evidence>
<dbReference type="Gene3D" id="3.40.190.10">
    <property type="entry name" value="Periplasmic binding protein-like II"/>
    <property type="match status" value="2"/>
</dbReference>
<keyword evidence="3" id="KW-1185">Reference proteome</keyword>
<dbReference type="EMBL" id="JAPJDZ010000018">
    <property type="protein sequence ID" value="MDP5136123.1"/>
    <property type="molecule type" value="Genomic_DNA"/>
</dbReference>